<dbReference type="KEGG" id="cne:CNE05360"/>
<dbReference type="GO" id="GO:0016491">
    <property type="term" value="F:oxidoreductase activity"/>
    <property type="evidence" value="ECO:0000318"/>
    <property type="project" value="GO_Central"/>
</dbReference>
<dbReference type="GO" id="GO:0006740">
    <property type="term" value="P:NADPH regeneration"/>
    <property type="evidence" value="ECO:0000318"/>
    <property type="project" value="GO_Central"/>
</dbReference>
<dbReference type="eggNOG" id="ENOG502QTKU">
    <property type="taxonomic scope" value="Eukaryota"/>
</dbReference>
<name>Q5KG01_CRYD1</name>
<dbReference type="Gene3D" id="3.40.50.720">
    <property type="entry name" value="NAD(P)-binding Rossmann-like Domain"/>
    <property type="match status" value="1"/>
</dbReference>
<dbReference type="HOGENOM" id="CLU_028866_0_0_1"/>
<dbReference type="InterPro" id="IPR000683">
    <property type="entry name" value="Gfo/Idh/MocA-like_OxRdtase_N"/>
</dbReference>
<accession>Q5KG01</accession>
<dbReference type="GO" id="GO:0000166">
    <property type="term" value="F:nucleotide binding"/>
    <property type="evidence" value="ECO:0007669"/>
    <property type="project" value="InterPro"/>
</dbReference>
<organism evidence="2 3">
    <name type="scientific">Cryptococcus deneoformans (strain JEC21 / ATCC MYA-565)</name>
    <name type="common">Cryptococcus neoformans var. neoformans serotype D</name>
    <dbReference type="NCBI Taxonomy" id="214684"/>
    <lineage>
        <taxon>Eukaryota</taxon>
        <taxon>Fungi</taxon>
        <taxon>Dikarya</taxon>
        <taxon>Basidiomycota</taxon>
        <taxon>Agaricomycotina</taxon>
        <taxon>Tremellomycetes</taxon>
        <taxon>Tremellales</taxon>
        <taxon>Cryptococcaceae</taxon>
        <taxon>Cryptococcus</taxon>
        <taxon>Cryptococcus neoformans species complex</taxon>
    </lineage>
</organism>
<dbReference type="Pfam" id="PF01408">
    <property type="entry name" value="GFO_IDH_MocA"/>
    <property type="match status" value="1"/>
</dbReference>
<dbReference type="PANTHER" id="PTHR42840">
    <property type="entry name" value="NAD(P)-BINDING ROSSMANN-FOLD SUPERFAMILY PROTEIN-RELATED"/>
    <property type="match status" value="1"/>
</dbReference>
<dbReference type="STRING" id="214684.Q5KG01"/>
<dbReference type="InterPro" id="IPR036291">
    <property type="entry name" value="NAD(P)-bd_dom_sf"/>
</dbReference>
<protein>
    <recommendedName>
        <fullName evidence="1">Gfo/Idh/MocA-like oxidoreductase N-terminal domain-containing protein</fullName>
    </recommendedName>
</protein>
<dbReference type="AlphaFoldDB" id="Q5KG01"/>
<feature type="domain" description="Gfo/Idh/MocA-like oxidoreductase N-terminal" evidence="1">
    <location>
        <begin position="5"/>
        <end position="127"/>
    </location>
</feature>
<proteinExistence type="predicted"/>
<reference evidence="2 3" key="1">
    <citation type="journal article" date="2005" name="Science">
        <title>The genome of the basidiomycetous yeast and human pathogen Cryptococcus neoformans.</title>
        <authorList>
            <person name="Loftus B.J."/>
            <person name="Fung E."/>
            <person name="Roncaglia P."/>
            <person name="Rowley D."/>
            <person name="Amedeo P."/>
            <person name="Bruno D."/>
            <person name="Vamathevan J."/>
            <person name="Miranda M."/>
            <person name="Anderson I.J."/>
            <person name="Fraser J.A."/>
            <person name="Allen J.E."/>
            <person name="Bosdet I.E."/>
            <person name="Brent M.R."/>
            <person name="Chiu R."/>
            <person name="Doering T.L."/>
            <person name="Donlin M.J."/>
            <person name="D'Souza C.A."/>
            <person name="Fox D.S."/>
            <person name="Grinberg V."/>
            <person name="Fu J."/>
            <person name="Fukushima M."/>
            <person name="Haas B.J."/>
            <person name="Huang J.C."/>
            <person name="Janbon G."/>
            <person name="Jones S.J."/>
            <person name="Koo H.L."/>
            <person name="Krzywinski M.I."/>
            <person name="Kwon-Chung J.K."/>
            <person name="Lengeler K.B."/>
            <person name="Maiti R."/>
            <person name="Marra M.A."/>
            <person name="Marra R.E."/>
            <person name="Mathewson C.A."/>
            <person name="Mitchell T.G."/>
            <person name="Pertea M."/>
            <person name="Riggs F.R."/>
            <person name="Salzberg S.L."/>
            <person name="Schein J.E."/>
            <person name="Shvartsbeyn A."/>
            <person name="Shin H."/>
            <person name="Shumway M."/>
            <person name="Specht C.A."/>
            <person name="Suh B.B."/>
            <person name="Tenney A."/>
            <person name="Utterback T.R."/>
            <person name="Wickes B.L."/>
            <person name="Wortman J.R."/>
            <person name="Wye N.H."/>
            <person name="Kronstad J.W."/>
            <person name="Lodge J.K."/>
            <person name="Heitman J."/>
            <person name="Davis R.W."/>
            <person name="Fraser C.M."/>
            <person name="Hyman R.W."/>
        </authorList>
    </citation>
    <scope>NUCLEOTIDE SEQUENCE [LARGE SCALE GENOMIC DNA]</scope>
    <source>
        <strain evidence="3">JEC21 / ATCC MYA-565</strain>
    </source>
</reference>
<keyword evidence="3" id="KW-1185">Reference proteome</keyword>
<accession>Q55RJ4</accession>
<dbReference type="FunFam" id="3.40.50.720:FF:000911">
    <property type="entry name" value="Chromosome 8, whole genome shotgun sequence"/>
    <property type="match status" value="1"/>
</dbReference>
<dbReference type="SUPFAM" id="SSF51735">
    <property type="entry name" value="NAD(P)-binding Rossmann-fold domains"/>
    <property type="match status" value="1"/>
</dbReference>
<evidence type="ECO:0000259" key="1">
    <source>
        <dbReference type="Pfam" id="PF01408"/>
    </source>
</evidence>
<dbReference type="RefSeq" id="XP_571063.1">
    <property type="nucleotide sequence ID" value="XM_571063.2"/>
</dbReference>
<dbReference type="OrthoDB" id="446809at2759"/>
<evidence type="ECO:0000313" key="2">
    <source>
        <dbReference type="EMBL" id="AAW43756.1"/>
    </source>
</evidence>
<dbReference type="PaxDb" id="214684-Q5KG01"/>
<dbReference type="EMBL" id="AE017345">
    <property type="protein sequence ID" value="AAW43756.1"/>
    <property type="molecule type" value="Genomic_DNA"/>
</dbReference>
<dbReference type="VEuPathDB" id="FungiDB:CNE05360"/>
<dbReference type="PANTHER" id="PTHR42840:SF7">
    <property type="entry name" value="BINDING ROSSMANN FOLD OXIDOREDUCTASE, PUTATIVE (AFU_ORTHOLOGUE AFUA_4G10190)-RELATED"/>
    <property type="match status" value="1"/>
</dbReference>
<sequence>MGKVFNVAVVGCGEIAQVTHIPNLIIASHMFKVTALVDISRQTLDYCSAKFGITETFSSVPDMLASSVPVNVVFICTADQYHAEQAILCADAGKHVMLEKPMVQTLKEADAVEEARVRNNVVIFVGYMRRYATAFTRFKEAIAGKDIKYVRVRDIIGDNRFFTPQTGMYQKMFTDYPPEAVADLKKRTKDNLEENFGSKATDHPSNIGSWQILTAFSSHALSAMREAIGLPEKVLVASRHGDLLRPNWWQVLFDYGKFNALYEMAVDDVGFFDAHIEVYTGDSRIKITYDSPYIRALPIKMTIHKSLPNGDFSEENVRSTYVDFYNLALLEFYAAITEGKAFPTTVQDGKQDVILTKMIMNALVDTAQ</sequence>
<dbReference type="InParanoid" id="Q5KG01"/>
<dbReference type="OMA" id="EITQVAH"/>
<evidence type="ECO:0000313" key="3">
    <source>
        <dbReference type="Proteomes" id="UP000002149"/>
    </source>
</evidence>
<dbReference type="Proteomes" id="UP000002149">
    <property type="component" value="Chromosome 5"/>
</dbReference>
<dbReference type="GeneID" id="3257727"/>
<gene>
    <name evidence="2" type="ordered locus">CNE05360</name>
</gene>